<keyword evidence="3" id="KW-1185">Reference proteome</keyword>
<organism evidence="2 3">
    <name type="scientific">Aquimarina addita</name>
    <dbReference type="NCBI Taxonomy" id="870485"/>
    <lineage>
        <taxon>Bacteria</taxon>
        <taxon>Pseudomonadati</taxon>
        <taxon>Bacteroidota</taxon>
        <taxon>Flavobacteriia</taxon>
        <taxon>Flavobacteriales</taxon>
        <taxon>Flavobacteriaceae</taxon>
        <taxon>Aquimarina</taxon>
    </lineage>
</organism>
<evidence type="ECO:0000256" key="1">
    <source>
        <dbReference type="SAM" id="SignalP"/>
    </source>
</evidence>
<accession>A0ABP6UNX3</accession>
<reference evidence="3" key="1">
    <citation type="journal article" date="2019" name="Int. J. Syst. Evol. Microbiol.">
        <title>The Global Catalogue of Microorganisms (GCM) 10K type strain sequencing project: providing services to taxonomists for standard genome sequencing and annotation.</title>
        <authorList>
            <consortium name="The Broad Institute Genomics Platform"/>
            <consortium name="The Broad Institute Genome Sequencing Center for Infectious Disease"/>
            <person name="Wu L."/>
            <person name="Ma J."/>
        </authorList>
    </citation>
    <scope>NUCLEOTIDE SEQUENCE [LARGE SCALE GENOMIC DNA]</scope>
    <source>
        <strain evidence="3">JCM 17106</strain>
    </source>
</reference>
<dbReference type="RefSeq" id="WP_344928917.1">
    <property type="nucleotide sequence ID" value="NZ_BAABCW010000013.1"/>
</dbReference>
<comment type="caution">
    <text evidence="2">The sequence shown here is derived from an EMBL/GenBank/DDBJ whole genome shotgun (WGS) entry which is preliminary data.</text>
</comment>
<evidence type="ECO:0000313" key="2">
    <source>
        <dbReference type="EMBL" id="GAA3514507.1"/>
    </source>
</evidence>
<name>A0ABP6UNX3_9FLAO</name>
<feature type="chain" id="PRO_5046106335" description="T9SS C-terminal target domain-containing protein" evidence="1">
    <location>
        <begin position="19"/>
        <end position="210"/>
    </location>
</feature>
<evidence type="ECO:0000313" key="3">
    <source>
        <dbReference type="Proteomes" id="UP001500459"/>
    </source>
</evidence>
<protein>
    <recommendedName>
        <fullName evidence="4">T9SS C-terminal target domain-containing protein</fullName>
    </recommendedName>
</protein>
<sequence length="210" mass="23635">MRILLLFFTFLITLNTTAANFEDDALEVVQEGLIVTVVNFEEGDKIKLFELETGVHILSKTIDQVDLSLLPIGKYLLENSQGKSAVIEKTDLEIIIEESLGTDFIVDTDSEFTSYNEVNIGEELENYYAPSESNELLIARDGDLITVVDFEEGDKIKLFEVKNKVHVLSKTTGKIDLSQLASGRYLIEDNHGKFIQIEKEEEVTTYVAAF</sequence>
<dbReference type="EMBL" id="BAABCW010000013">
    <property type="protein sequence ID" value="GAA3514507.1"/>
    <property type="molecule type" value="Genomic_DNA"/>
</dbReference>
<evidence type="ECO:0008006" key="4">
    <source>
        <dbReference type="Google" id="ProtNLM"/>
    </source>
</evidence>
<gene>
    <name evidence="2" type="ORF">GCM10022393_30580</name>
</gene>
<feature type="signal peptide" evidence="1">
    <location>
        <begin position="1"/>
        <end position="18"/>
    </location>
</feature>
<proteinExistence type="predicted"/>
<dbReference type="Proteomes" id="UP001500459">
    <property type="component" value="Unassembled WGS sequence"/>
</dbReference>
<keyword evidence="1" id="KW-0732">Signal</keyword>